<name>A0A175JPG1_ENTHI</name>
<feature type="transmembrane region" description="Helical" evidence="1">
    <location>
        <begin position="142"/>
        <end position="161"/>
    </location>
</feature>
<dbReference type="VEuPathDB" id="AmoebaDB:KM1_234370"/>
<feature type="transmembrane region" description="Helical" evidence="1">
    <location>
        <begin position="12"/>
        <end position="33"/>
    </location>
</feature>
<dbReference type="VEuPathDB" id="AmoebaDB:EHI5A_169690"/>
<feature type="transmembrane region" description="Helical" evidence="1">
    <location>
        <begin position="374"/>
        <end position="396"/>
    </location>
</feature>
<feature type="transmembrane region" description="Helical" evidence="1">
    <location>
        <begin position="305"/>
        <end position="327"/>
    </location>
</feature>
<gene>
    <name evidence="2" type="ORF">CL6EHI_188920</name>
</gene>
<dbReference type="SUPFAM" id="SSF103473">
    <property type="entry name" value="MFS general substrate transporter"/>
    <property type="match status" value="1"/>
</dbReference>
<sequence length="416" mass="46763">MQFGAIGLSIKMNIFTMCCCFVFGINYLLLYAAFTHSDIGKSISIISFVDGIGGIITLIILLILSYLPCAKINYKIFGIFTLATNFILTSICTISSSINMLSPIINKTYLYLIVEIFNSSLPPSNFFVFFNLSYSLSSQHTTFYITGCSFGTFLACILGYAEISEFVAFSIVTLFSLVGLILVIILFIFTPQIYDFLKCQERILYQEEYISLDDPLPKYNVVRIFKTTIKEMKHSLITIFCCYYIAIYLVPRFINPVQRYFNCYNDNMDYDENNYYYQLIQLVGLLYYAGDVIGRFVEIFAKPHIKVVLVSSVINVLITTITILPVYFCTAGNISHATVAEKVMLGYAPLLGLVNGFIVSCAIEYSISQVEPRLAVAVVLLFLYLGIFAGDISQLLTSGLDLYLSSSQKDCSPTFV</sequence>
<keyword evidence="1" id="KW-0472">Membrane</keyword>
<dbReference type="AlphaFoldDB" id="A0A175JPG1"/>
<comment type="caution">
    <text evidence="2">The sequence shown here is derived from an EMBL/GenBank/DDBJ whole genome shotgun (WGS) entry which is preliminary data.</text>
</comment>
<accession>A0A175JPG1</accession>
<feature type="transmembrane region" description="Helical" evidence="1">
    <location>
        <begin position="76"/>
        <end position="98"/>
    </location>
</feature>
<feature type="transmembrane region" description="Helical" evidence="1">
    <location>
        <begin position="167"/>
        <end position="189"/>
    </location>
</feature>
<dbReference type="eggNOG" id="ENOG502REY0">
    <property type="taxonomic scope" value="Eukaryota"/>
</dbReference>
<organism evidence="2 3">
    <name type="scientific">Entamoeba histolytica</name>
    <dbReference type="NCBI Taxonomy" id="5759"/>
    <lineage>
        <taxon>Eukaryota</taxon>
        <taxon>Amoebozoa</taxon>
        <taxon>Evosea</taxon>
        <taxon>Archamoebae</taxon>
        <taxon>Mastigamoebida</taxon>
        <taxon>Entamoebidae</taxon>
        <taxon>Entamoeba</taxon>
    </lineage>
</organism>
<evidence type="ECO:0008006" key="4">
    <source>
        <dbReference type="Google" id="ProtNLM"/>
    </source>
</evidence>
<dbReference type="Proteomes" id="UP000078387">
    <property type="component" value="Unassembled WGS sequence"/>
</dbReference>
<feature type="transmembrane region" description="Helical" evidence="1">
    <location>
        <begin position="275"/>
        <end position="293"/>
    </location>
</feature>
<dbReference type="VEuPathDB" id="AmoebaDB:KM1_234360"/>
<dbReference type="VEuPathDB" id="AmoebaDB:EHI7A_141920"/>
<dbReference type="VEuPathDB" id="AmoebaDB:EHI_188920"/>
<dbReference type="InterPro" id="IPR036259">
    <property type="entry name" value="MFS_trans_sf"/>
</dbReference>
<evidence type="ECO:0000313" key="2">
    <source>
        <dbReference type="EMBL" id="GAT95630.1"/>
    </source>
</evidence>
<reference evidence="2 3" key="1">
    <citation type="submission" date="2016-05" db="EMBL/GenBank/DDBJ databases">
        <title>First whole genome sequencing of Entamoeba histolytica HM1:IMSS-clone-6.</title>
        <authorList>
            <person name="Mukherjee Avik.K."/>
            <person name="Izumyama S."/>
            <person name="Nakada-Tsukui K."/>
            <person name="Nozaki T."/>
        </authorList>
    </citation>
    <scope>NUCLEOTIDE SEQUENCE [LARGE SCALE GENOMIC DNA]</scope>
    <source>
        <strain evidence="2 3">HM1:IMSS clone 6</strain>
    </source>
</reference>
<proteinExistence type="predicted"/>
<feature type="transmembrane region" description="Helical" evidence="1">
    <location>
        <begin position="347"/>
        <end position="367"/>
    </location>
</feature>
<dbReference type="VEuPathDB" id="AmoebaDB:EHI8A_172280"/>
<protein>
    <recommendedName>
        <fullName evidence="4">Nucleoside transporter</fullName>
    </recommendedName>
</protein>
<evidence type="ECO:0000313" key="3">
    <source>
        <dbReference type="Proteomes" id="UP000078387"/>
    </source>
</evidence>
<keyword evidence="1" id="KW-1133">Transmembrane helix</keyword>
<feature type="transmembrane region" description="Helical" evidence="1">
    <location>
        <begin position="110"/>
        <end position="130"/>
    </location>
</feature>
<evidence type="ECO:0000256" key="1">
    <source>
        <dbReference type="SAM" id="Phobius"/>
    </source>
</evidence>
<feature type="transmembrane region" description="Helical" evidence="1">
    <location>
        <begin position="45"/>
        <end position="64"/>
    </location>
</feature>
<keyword evidence="1" id="KW-0812">Transmembrane</keyword>
<feature type="transmembrane region" description="Helical" evidence="1">
    <location>
        <begin position="236"/>
        <end position="255"/>
    </location>
</feature>
<dbReference type="EMBL" id="BDEQ01000001">
    <property type="protein sequence ID" value="GAT95630.1"/>
    <property type="molecule type" value="Genomic_DNA"/>
</dbReference>